<dbReference type="EMBL" id="MU842841">
    <property type="protein sequence ID" value="KAK2031377.1"/>
    <property type="molecule type" value="Genomic_DNA"/>
</dbReference>
<dbReference type="AlphaFoldDB" id="A0AAD9M4A0"/>
<organism evidence="3 4">
    <name type="scientific">Colletotrichum zoysiae</name>
    <dbReference type="NCBI Taxonomy" id="1216348"/>
    <lineage>
        <taxon>Eukaryota</taxon>
        <taxon>Fungi</taxon>
        <taxon>Dikarya</taxon>
        <taxon>Ascomycota</taxon>
        <taxon>Pezizomycotina</taxon>
        <taxon>Sordariomycetes</taxon>
        <taxon>Hypocreomycetidae</taxon>
        <taxon>Glomerellales</taxon>
        <taxon>Glomerellaceae</taxon>
        <taxon>Colletotrichum</taxon>
        <taxon>Colletotrichum graminicola species complex</taxon>
    </lineage>
</organism>
<keyword evidence="2" id="KW-0732">Signal</keyword>
<evidence type="ECO:0000313" key="3">
    <source>
        <dbReference type="EMBL" id="KAK2031377.1"/>
    </source>
</evidence>
<feature type="signal peptide" evidence="2">
    <location>
        <begin position="1"/>
        <end position="21"/>
    </location>
</feature>
<name>A0AAD9M4A0_9PEZI</name>
<evidence type="ECO:0000313" key="4">
    <source>
        <dbReference type="Proteomes" id="UP001232148"/>
    </source>
</evidence>
<evidence type="ECO:0000256" key="2">
    <source>
        <dbReference type="SAM" id="SignalP"/>
    </source>
</evidence>
<feature type="compositionally biased region" description="Polar residues" evidence="1">
    <location>
        <begin position="132"/>
        <end position="144"/>
    </location>
</feature>
<keyword evidence="4" id="KW-1185">Reference proteome</keyword>
<proteinExistence type="predicted"/>
<protein>
    <recommendedName>
        <fullName evidence="5">Secreted protein</fullName>
    </recommendedName>
</protein>
<evidence type="ECO:0000256" key="1">
    <source>
        <dbReference type="SAM" id="MobiDB-lite"/>
    </source>
</evidence>
<dbReference type="Proteomes" id="UP001232148">
    <property type="component" value="Unassembled WGS sequence"/>
</dbReference>
<feature type="region of interest" description="Disordered" evidence="1">
    <location>
        <begin position="116"/>
        <end position="149"/>
    </location>
</feature>
<gene>
    <name evidence="3" type="ORF">LX32DRAFT_280405</name>
</gene>
<feature type="compositionally biased region" description="Basic and acidic residues" evidence="1">
    <location>
        <begin position="32"/>
        <end position="51"/>
    </location>
</feature>
<evidence type="ECO:0008006" key="5">
    <source>
        <dbReference type="Google" id="ProtNLM"/>
    </source>
</evidence>
<comment type="caution">
    <text evidence="3">The sequence shown here is derived from an EMBL/GenBank/DDBJ whole genome shotgun (WGS) entry which is preliminary data.</text>
</comment>
<sequence length="204" mass="22467">MLQVVLLLLLSSSTTPELAKCQQPLLARFPKQKDSNCEQLSSRREPKKDGEGGAEWILSRVWSGPFRPPPSQSEGGSGSKCFLFGSGGPHYREGRQHWEENSLVRKGSRRGFLGHTENCPEPYVITHPPTPVSTHRTTNRSQTKQSKRMKTCSPFASLFQLLAVSSSPTQDLPIGDAFNQRPALLAQSVERETLNLKVAGSTPA</sequence>
<reference evidence="3" key="1">
    <citation type="submission" date="2021-06" db="EMBL/GenBank/DDBJ databases">
        <title>Comparative genomics, transcriptomics and evolutionary studies reveal genomic signatures of adaptation to plant cell wall in hemibiotrophic fungi.</title>
        <authorList>
            <consortium name="DOE Joint Genome Institute"/>
            <person name="Baroncelli R."/>
            <person name="Diaz J.F."/>
            <person name="Benocci T."/>
            <person name="Peng M."/>
            <person name="Battaglia E."/>
            <person name="Haridas S."/>
            <person name="Andreopoulos W."/>
            <person name="Labutti K."/>
            <person name="Pangilinan J."/>
            <person name="Floch G.L."/>
            <person name="Makela M.R."/>
            <person name="Henrissat B."/>
            <person name="Grigoriev I.V."/>
            <person name="Crouch J.A."/>
            <person name="De Vries R.P."/>
            <person name="Sukno S.A."/>
            <person name="Thon M.R."/>
        </authorList>
    </citation>
    <scope>NUCLEOTIDE SEQUENCE</scope>
    <source>
        <strain evidence="3">MAFF235873</strain>
    </source>
</reference>
<accession>A0AAD9M4A0</accession>
<feature type="region of interest" description="Disordered" evidence="1">
    <location>
        <begin position="32"/>
        <end position="54"/>
    </location>
</feature>
<feature type="chain" id="PRO_5042129398" description="Secreted protein" evidence="2">
    <location>
        <begin position="22"/>
        <end position="204"/>
    </location>
</feature>